<sequence>MSFIRALHKETRKSKFVVLSISSILLFVIIITGNINKAYDSILEFENQFTNNAIGISFDNELNNQGILNRISAIQQNKDVIVRFTCKVFDYDSNYIGDCNCEGIYFGKDFNSAYNLISGRFFNKDDFEKNNNLVVIGKDMLKYTKTEGEKRYLLNGDTEFEVIGVVGKEGISTMYDDKIIFNLSYIFNNKHFVTKDLWSVDSETLSKQQLTDIVKKVDENINIKGTIIGKRPNPLRDAINNSKELIIGGIGIIFCAIFTLFISLHNWLDLIKLEIGIRQCNGATKGNIMIIILRRYLIYSCISFITSLLLYYLLHIINFGGLFDYKINYLNLLFSVGTMIVIGFFTIIISLHKISKIEIGRLLRGR</sequence>
<evidence type="ECO:0000256" key="4">
    <source>
        <dbReference type="ARBA" id="ARBA00022989"/>
    </source>
</evidence>
<evidence type="ECO:0000259" key="8">
    <source>
        <dbReference type="Pfam" id="PF02687"/>
    </source>
</evidence>
<dbReference type="AlphaFoldDB" id="A0AAX0AY20"/>
<feature type="transmembrane region" description="Helical" evidence="7">
    <location>
        <begin position="245"/>
        <end position="268"/>
    </location>
</feature>
<dbReference type="InterPro" id="IPR003838">
    <property type="entry name" value="ABC3_permease_C"/>
</dbReference>
<evidence type="ECO:0000256" key="6">
    <source>
        <dbReference type="ARBA" id="ARBA00038076"/>
    </source>
</evidence>
<dbReference type="PANTHER" id="PTHR30572:SF4">
    <property type="entry name" value="ABC TRANSPORTER PERMEASE YTRF"/>
    <property type="match status" value="1"/>
</dbReference>
<organism evidence="10 11">
    <name type="scientific">Clostridium beijerinckii</name>
    <name type="common">Clostridium MP</name>
    <dbReference type="NCBI Taxonomy" id="1520"/>
    <lineage>
        <taxon>Bacteria</taxon>
        <taxon>Bacillati</taxon>
        <taxon>Bacillota</taxon>
        <taxon>Clostridia</taxon>
        <taxon>Eubacteriales</taxon>
        <taxon>Clostridiaceae</taxon>
        <taxon>Clostridium</taxon>
    </lineage>
</organism>
<feature type="domain" description="MacB-like periplasmic core" evidence="9">
    <location>
        <begin position="17"/>
        <end position="186"/>
    </location>
</feature>
<evidence type="ECO:0000256" key="1">
    <source>
        <dbReference type="ARBA" id="ARBA00004651"/>
    </source>
</evidence>
<evidence type="ECO:0000256" key="3">
    <source>
        <dbReference type="ARBA" id="ARBA00022692"/>
    </source>
</evidence>
<evidence type="ECO:0000256" key="2">
    <source>
        <dbReference type="ARBA" id="ARBA00022475"/>
    </source>
</evidence>
<comment type="similarity">
    <text evidence="6">Belongs to the ABC-4 integral membrane protein family.</text>
</comment>
<accession>A0AAX0AY20</accession>
<keyword evidence="2" id="KW-1003">Cell membrane</keyword>
<keyword evidence="5 7" id="KW-0472">Membrane</keyword>
<feature type="transmembrane region" description="Helical" evidence="7">
    <location>
        <begin position="329"/>
        <end position="351"/>
    </location>
</feature>
<comment type="caution">
    <text evidence="10">The sequence shown here is derived from an EMBL/GenBank/DDBJ whole genome shotgun (WGS) entry which is preliminary data.</text>
</comment>
<keyword evidence="4 7" id="KW-1133">Transmembrane helix</keyword>
<dbReference type="GO" id="GO:0005886">
    <property type="term" value="C:plasma membrane"/>
    <property type="evidence" value="ECO:0007669"/>
    <property type="project" value="UniProtKB-SubCell"/>
</dbReference>
<comment type="subcellular location">
    <subcellularLocation>
        <location evidence="1">Cell membrane</location>
        <topology evidence="1">Multi-pass membrane protein</topology>
    </subcellularLocation>
</comment>
<evidence type="ECO:0000313" key="11">
    <source>
        <dbReference type="Proteomes" id="UP001193748"/>
    </source>
</evidence>
<dbReference type="Pfam" id="PF02687">
    <property type="entry name" value="FtsX"/>
    <property type="match status" value="1"/>
</dbReference>
<evidence type="ECO:0000256" key="5">
    <source>
        <dbReference type="ARBA" id="ARBA00023136"/>
    </source>
</evidence>
<keyword evidence="3 7" id="KW-0812">Transmembrane</keyword>
<dbReference type="InterPro" id="IPR025857">
    <property type="entry name" value="MacB_PCD"/>
</dbReference>
<dbReference type="PANTHER" id="PTHR30572">
    <property type="entry name" value="MEMBRANE COMPONENT OF TRANSPORTER-RELATED"/>
    <property type="match status" value="1"/>
</dbReference>
<name>A0AAX0AY20_CLOBE</name>
<evidence type="ECO:0000256" key="7">
    <source>
        <dbReference type="SAM" id="Phobius"/>
    </source>
</evidence>
<dbReference type="RefSeq" id="WP_173710566.1">
    <property type="nucleotide sequence ID" value="NZ_JABSWW010000001.1"/>
</dbReference>
<dbReference type="Pfam" id="PF12704">
    <property type="entry name" value="MacB_PCD"/>
    <property type="match status" value="1"/>
</dbReference>
<dbReference type="GO" id="GO:0022857">
    <property type="term" value="F:transmembrane transporter activity"/>
    <property type="evidence" value="ECO:0007669"/>
    <property type="project" value="TreeGrafter"/>
</dbReference>
<reference evidence="10" key="2">
    <citation type="journal article" date="2022" name="Nat. Biotechnol.">
        <title>Carbon-negative production of acetone and isopropanol by gas fermentation at industrial pilot scale.</title>
        <authorList>
            <person name="Liew F.E."/>
            <person name="Nogle R."/>
            <person name="Abdalla T."/>
            <person name="Rasor B.J."/>
            <person name="Canter C."/>
            <person name="Jensen R.O."/>
            <person name="Wang L."/>
            <person name="Strutz J."/>
            <person name="Chirania P."/>
            <person name="De Tissera S."/>
            <person name="Mueller A.P."/>
            <person name="Ruan Z."/>
            <person name="Gao A."/>
            <person name="Tran L."/>
            <person name="Engle N.L."/>
            <person name="Bromley J.C."/>
            <person name="Daniell J."/>
            <person name="Conrado R."/>
            <person name="Tschaplinski T.J."/>
            <person name="Giannone R.J."/>
            <person name="Hettich R.L."/>
            <person name="Karim A.S."/>
            <person name="Simpson S.D."/>
            <person name="Brown S.D."/>
            <person name="Leang C."/>
            <person name="Jewett M.C."/>
            <person name="Kopke M."/>
        </authorList>
    </citation>
    <scope>NUCLEOTIDE SEQUENCE</scope>
    <source>
        <strain evidence="10">DJ080</strain>
    </source>
</reference>
<dbReference type="InterPro" id="IPR050250">
    <property type="entry name" value="Macrolide_Exporter_MacB"/>
</dbReference>
<dbReference type="Proteomes" id="UP001193748">
    <property type="component" value="Unassembled WGS sequence"/>
</dbReference>
<feature type="transmembrane region" description="Helical" evidence="7">
    <location>
        <begin position="296"/>
        <end position="317"/>
    </location>
</feature>
<dbReference type="EMBL" id="JABSWW010000001">
    <property type="protein sequence ID" value="NRT87889.1"/>
    <property type="molecule type" value="Genomic_DNA"/>
</dbReference>
<gene>
    <name evidence="10" type="ORF">B0H41_001568</name>
</gene>
<evidence type="ECO:0000313" key="10">
    <source>
        <dbReference type="EMBL" id="NRT87889.1"/>
    </source>
</evidence>
<feature type="domain" description="ABC3 transporter permease C-terminal" evidence="8">
    <location>
        <begin position="248"/>
        <end position="359"/>
    </location>
</feature>
<evidence type="ECO:0000259" key="9">
    <source>
        <dbReference type="Pfam" id="PF12704"/>
    </source>
</evidence>
<proteinExistence type="inferred from homology"/>
<protein>
    <submittedName>
        <fullName evidence="10">ABC transport system permease protein</fullName>
    </submittedName>
</protein>
<feature type="transmembrane region" description="Helical" evidence="7">
    <location>
        <begin position="16"/>
        <end position="35"/>
    </location>
</feature>
<reference evidence="10" key="1">
    <citation type="submission" date="2020-05" db="EMBL/GenBank/DDBJ databases">
        <authorList>
            <person name="Brown S."/>
            <person name="Huntemann M."/>
            <person name="Clum A."/>
            <person name="Spunde A."/>
            <person name="Palaniappan K."/>
            <person name="Ritter S."/>
            <person name="Mikhailova N."/>
            <person name="Chen I.-M."/>
            <person name="Stamatis D."/>
            <person name="Reddy T."/>
            <person name="O'Malley R."/>
            <person name="Daum C."/>
            <person name="Shapiro N."/>
            <person name="Ivanova N."/>
            <person name="Kyrpides N."/>
            <person name="Woyke T."/>
        </authorList>
    </citation>
    <scope>NUCLEOTIDE SEQUENCE</scope>
    <source>
        <strain evidence="10">DJ080</strain>
    </source>
</reference>